<evidence type="ECO:0000313" key="3">
    <source>
        <dbReference type="EMBL" id="TMQ53053.1"/>
    </source>
</evidence>
<protein>
    <submittedName>
        <fullName evidence="3">Uncharacterized protein</fullName>
    </submittedName>
</protein>
<evidence type="ECO:0000313" key="4">
    <source>
        <dbReference type="Proteomes" id="UP000319829"/>
    </source>
</evidence>
<dbReference type="EMBL" id="VBOU01000091">
    <property type="protein sequence ID" value="TMQ53053.1"/>
    <property type="molecule type" value="Genomic_DNA"/>
</dbReference>
<keyword evidence="2" id="KW-0732">Signal</keyword>
<dbReference type="AlphaFoldDB" id="A0A538SNV4"/>
<feature type="signal peptide" evidence="2">
    <location>
        <begin position="1"/>
        <end position="21"/>
    </location>
</feature>
<accession>A0A538SNV4</accession>
<feature type="region of interest" description="Disordered" evidence="1">
    <location>
        <begin position="95"/>
        <end position="126"/>
    </location>
</feature>
<reference evidence="3 4" key="1">
    <citation type="journal article" date="2019" name="Nat. Microbiol.">
        <title>Mediterranean grassland soil C-N compound turnover is dependent on rainfall and depth, and is mediated by genomically divergent microorganisms.</title>
        <authorList>
            <person name="Diamond S."/>
            <person name="Andeer P.F."/>
            <person name="Li Z."/>
            <person name="Crits-Christoph A."/>
            <person name="Burstein D."/>
            <person name="Anantharaman K."/>
            <person name="Lane K.R."/>
            <person name="Thomas B.C."/>
            <person name="Pan C."/>
            <person name="Northen T.R."/>
            <person name="Banfield J.F."/>
        </authorList>
    </citation>
    <scope>NUCLEOTIDE SEQUENCE [LARGE SCALE GENOMIC DNA]</scope>
    <source>
        <strain evidence="3">WS_4</strain>
    </source>
</reference>
<gene>
    <name evidence="3" type="ORF">E6K74_10760</name>
</gene>
<evidence type="ECO:0000256" key="2">
    <source>
        <dbReference type="SAM" id="SignalP"/>
    </source>
</evidence>
<organism evidence="3 4">
    <name type="scientific">Eiseniibacteriota bacterium</name>
    <dbReference type="NCBI Taxonomy" id="2212470"/>
    <lineage>
        <taxon>Bacteria</taxon>
        <taxon>Candidatus Eiseniibacteriota</taxon>
    </lineage>
</organism>
<dbReference type="Proteomes" id="UP000319829">
    <property type="component" value="Unassembled WGS sequence"/>
</dbReference>
<proteinExistence type="predicted"/>
<name>A0A538SNV4_UNCEI</name>
<comment type="caution">
    <text evidence="3">The sequence shown here is derived from an EMBL/GenBank/DDBJ whole genome shotgun (WGS) entry which is preliminary data.</text>
</comment>
<sequence length="208" mass="24418">MVRSRVWLLVCSVLSVAVASAASGDQNARERAHDRAQIRTDRVELSRDVAEVRRLEGLLWQLDAAQRRFDEPAERRARRQVHAFLAREAADAKQQVARDRREARASARELRRDRRQGSPGWDDRRDLRDDRLDLASSKGRLAREREIIYDLRTLQPRVRRDDPAAESRERELFQEFLSIARRDAIASGRELGEDRRELTEDRRDRTRN</sequence>
<evidence type="ECO:0000256" key="1">
    <source>
        <dbReference type="SAM" id="MobiDB-lite"/>
    </source>
</evidence>
<feature type="chain" id="PRO_5022095263" evidence="2">
    <location>
        <begin position="22"/>
        <end position="208"/>
    </location>
</feature>